<dbReference type="NCBIfam" id="TIGR01460">
    <property type="entry name" value="HAD-SF-IIA"/>
    <property type="match status" value="1"/>
</dbReference>
<dbReference type="Gene3D" id="3.40.50.1000">
    <property type="entry name" value="HAD superfamily/HAD-like"/>
    <property type="match status" value="2"/>
</dbReference>
<keyword evidence="2" id="KW-1185">Reference proteome</keyword>
<dbReference type="InterPro" id="IPR006356">
    <property type="entry name" value="HAD-SF_hydro_IIA_hyp3"/>
</dbReference>
<organism evidence="1 2">
    <name type="scientific">Oceanomicrobium pacificus</name>
    <dbReference type="NCBI Taxonomy" id="2692916"/>
    <lineage>
        <taxon>Bacteria</taxon>
        <taxon>Pseudomonadati</taxon>
        <taxon>Pseudomonadota</taxon>
        <taxon>Alphaproteobacteria</taxon>
        <taxon>Rhodobacterales</taxon>
        <taxon>Paracoccaceae</taxon>
        <taxon>Oceanomicrobium</taxon>
    </lineage>
</organism>
<accession>A0A6B0TSC4</accession>
<dbReference type="CDD" id="cd07525">
    <property type="entry name" value="HAD_like"/>
    <property type="match status" value="1"/>
</dbReference>
<dbReference type="RefSeq" id="WP_160851406.1">
    <property type="nucleotide sequence ID" value="NZ_WUWG01000001.1"/>
</dbReference>
<dbReference type="InterPro" id="IPR023214">
    <property type="entry name" value="HAD_sf"/>
</dbReference>
<dbReference type="Pfam" id="PF13242">
    <property type="entry name" value="Hydrolase_like"/>
    <property type="match status" value="1"/>
</dbReference>
<name>A0A6B0TSC4_9RHOB</name>
<proteinExistence type="predicted"/>
<keyword evidence="1" id="KW-0378">Hydrolase</keyword>
<dbReference type="InterPro" id="IPR036412">
    <property type="entry name" value="HAD-like_sf"/>
</dbReference>
<dbReference type="SUPFAM" id="SSF56784">
    <property type="entry name" value="HAD-like"/>
    <property type="match status" value="1"/>
</dbReference>
<dbReference type="EMBL" id="WUWG01000001">
    <property type="protein sequence ID" value="MXU64234.1"/>
    <property type="molecule type" value="Genomic_DNA"/>
</dbReference>
<dbReference type="PANTHER" id="PTHR19288:SF90">
    <property type="entry name" value="OS08G0542600 PROTEIN"/>
    <property type="match status" value="1"/>
</dbReference>
<dbReference type="GO" id="GO:0016791">
    <property type="term" value="F:phosphatase activity"/>
    <property type="evidence" value="ECO:0007669"/>
    <property type="project" value="TreeGrafter"/>
</dbReference>
<evidence type="ECO:0000313" key="1">
    <source>
        <dbReference type="EMBL" id="MXU64234.1"/>
    </source>
</evidence>
<protein>
    <submittedName>
        <fullName evidence="1">TIGR01459 family HAD-type hydrolase</fullName>
    </submittedName>
</protein>
<gene>
    <name evidence="1" type="ORF">GSH16_02155</name>
</gene>
<dbReference type="AlphaFoldDB" id="A0A6B0TSC4"/>
<evidence type="ECO:0000313" key="2">
    <source>
        <dbReference type="Proteomes" id="UP000436016"/>
    </source>
</evidence>
<dbReference type="Proteomes" id="UP000436016">
    <property type="component" value="Unassembled WGS sequence"/>
</dbReference>
<comment type="caution">
    <text evidence="1">The sequence shown here is derived from an EMBL/GenBank/DDBJ whole genome shotgun (WGS) entry which is preliminary data.</text>
</comment>
<dbReference type="Pfam" id="PF13344">
    <property type="entry name" value="Hydrolase_6"/>
    <property type="match status" value="1"/>
</dbReference>
<dbReference type="NCBIfam" id="TIGR01459">
    <property type="entry name" value="HAD-SF-IIA-hyp4"/>
    <property type="match status" value="1"/>
</dbReference>
<dbReference type="GO" id="GO:0005737">
    <property type="term" value="C:cytoplasm"/>
    <property type="evidence" value="ECO:0007669"/>
    <property type="project" value="TreeGrafter"/>
</dbReference>
<dbReference type="InterPro" id="IPR006357">
    <property type="entry name" value="HAD-SF_hydro_IIA"/>
</dbReference>
<sequence length="290" mass="30725">MTRIIDRLADISGQYDALFCDLWGCLHNGRRAFPDAVAALQAFRATGGRVVLLTNSPRPAREVEAQLDGMNVPRDAYDLIVSSGDAAQAAMAAGQFGRRVYHIGPARDLPFFTAPDGTPYDVERVELAEAEGIICTGLFDDQTETPEDYRLTIATGVNRGLKLLCANPDIVVDVGEKRIFCAGAIAAAYTEAGGESFYYGKPHAPIYQLARQKLAEAGGGVEDDRILCLGDGIATDVRGGVGEGLDTLFVTGGLAASETGTIAGRPEADLLDQFLSAHSLSPTAAIGFLR</sequence>
<reference evidence="1 2" key="1">
    <citation type="submission" date="2019-12" db="EMBL/GenBank/DDBJ databases">
        <title>Strain KN286 was isolated from seawater, which was collected from Caroline Seamount in the tropical western Pacific.</title>
        <authorList>
            <person name="Wang Q."/>
        </authorList>
    </citation>
    <scope>NUCLEOTIDE SEQUENCE [LARGE SCALE GENOMIC DNA]</scope>
    <source>
        <strain evidence="1 2">KN286</strain>
    </source>
</reference>
<dbReference type="PANTHER" id="PTHR19288">
    <property type="entry name" value="4-NITROPHENYLPHOSPHATASE-RELATED"/>
    <property type="match status" value="1"/>
</dbReference>